<dbReference type="GO" id="GO:0016779">
    <property type="term" value="F:nucleotidyltransferase activity"/>
    <property type="evidence" value="ECO:0007669"/>
    <property type="project" value="UniProtKB-UniRule"/>
</dbReference>
<dbReference type="GO" id="GO:0005829">
    <property type="term" value="C:cytosol"/>
    <property type="evidence" value="ECO:0007669"/>
    <property type="project" value="TreeGrafter"/>
</dbReference>
<dbReference type="SUPFAM" id="SSF52402">
    <property type="entry name" value="Adenine nucleotide alpha hydrolases-like"/>
    <property type="match status" value="1"/>
</dbReference>
<dbReference type="STRING" id="61395.A0A1Y1WJN1"/>
<accession>A0A1Y1WJN1</accession>
<keyword evidence="6" id="KW-1185">Reference proteome</keyword>
<comment type="function">
    <text evidence="3">Plays a central role in 2-thiolation of mcm(5)S(2)U at tRNA wobble positions of tRNA(Lys), tRNA(Glu) and tRNA(Gln). May act by forming a heterodimer with NCS6 that ligates sulfur from thiocarboxylated URM1 onto the uridine of tRNAs at wobble position. Prior mcm(5) tRNA modification by the elongator complex is required for 2-thiolation. May also be involved in protein urmylation.</text>
</comment>
<dbReference type="GO" id="GO:0032447">
    <property type="term" value="P:protein urmylation"/>
    <property type="evidence" value="ECO:0007669"/>
    <property type="project" value="UniProtKB-UniRule"/>
</dbReference>
<gene>
    <name evidence="3" type="primary">NCS2</name>
    <name evidence="3" type="synonym">CTU2</name>
    <name evidence="5" type="ORF">DL89DRAFT_231215</name>
</gene>
<feature type="region of interest" description="Disordered" evidence="4">
    <location>
        <begin position="366"/>
        <end position="387"/>
    </location>
</feature>
<dbReference type="Gene3D" id="3.40.50.620">
    <property type="entry name" value="HUPs"/>
    <property type="match status" value="1"/>
</dbReference>
<protein>
    <recommendedName>
        <fullName evidence="3">Cytoplasmic tRNA 2-thiolation protein 2</fullName>
    </recommendedName>
</protein>
<evidence type="ECO:0000256" key="4">
    <source>
        <dbReference type="SAM" id="MobiDB-lite"/>
    </source>
</evidence>
<evidence type="ECO:0000256" key="3">
    <source>
        <dbReference type="HAMAP-Rule" id="MF_03054"/>
    </source>
</evidence>
<evidence type="ECO:0000313" key="5">
    <source>
        <dbReference type="EMBL" id="ORX73538.1"/>
    </source>
</evidence>
<dbReference type="GO" id="GO:0000049">
    <property type="term" value="F:tRNA binding"/>
    <property type="evidence" value="ECO:0007669"/>
    <property type="project" value="InterPro"/>
</dbReference>
<sequence>MCDSVDQSEHPAPRQARSQRVPGMCIKCKTAKPNVSIRLSLYCKPCFVKAEIFKFRTALNKSRQKANQHGTKLMAAVSGGPTSMAMLKLILDFHNVGRQGKTASTAFASVTVGHVDESALFPGCEDGVQRILQAEDVEVVTARLEDVFDSEEGLELVEKTVTPGAVRDKFVAQIVRQNPGVSPRERLKQLFSGLSTATNREDMLDSIKTFLIKKLAQSCGCRTLLLGDSGTRMATKVVTYTSRGRGYSLPFEVLAESQWGDIAVLRPMREWIAKEVAFFNRWTAQPSAVVPTFTTGAPAKASIDRLTESFIVALDRDFPSTVATICRTVTKLQPQDDAADAVHCLVCGMPAEAGAQTWRNRLTVSDVSSTESEGPVAAGAKPEPEPETKLAAGGIDITQRLCYSCQNLLHDAKPGTVLPEFSTHRYQTSDAADLRKQIEEFLI</sequence>
<keyword evidence="2 3" id="KW-0819">tRNA processing</keyword>
<evidence type="ECO:0000256" key="2">
    <source>
        <dbReference type="ARBA" id="ARBA00022694"/>
    </source>
</evidence>
<dbReference type="Pfam" id="PF10288">
    <property type="entry name" value="CTU2"/>
    <property type="match status" value="1"/>
</dbReference>
<comment type="subcellular location">
    <subcellularLocation>
        <location evidence="3">Cytoplasm</location>
    </subcellularLocation>
</comment>
<proteinExistence type="inferred from homology"/>
<dbReference type="InterPro" id="IPR014729">
    <property type="entry name" value="Rossmann-like_a/b/a_fold"/>
</dbReference>
<reference evidence="5 6" key="1">
    <citation type="submission" date="2016-07" db="EMBL/GenBank/DDBJ databases">
        <title>Pervasive Adenine N6-methylation of Active Genes in Fungi.</title>
        <authorList>
            <consortium name="DOE Joint Genome Institute"/>
            <person name="Mondo S.J."/>
            <person name="Dannebaum R.O."/>
            <person name="Kuo R.C."/>
            <person name="Labutti K."/>
            <person name="Haridas S."/>
            <person name="Kuo A."/>
            <person name="Salamov A."/>
            <person name="Ahrendt S.R."/>
            <person name="Lipzen A."/>
            <person name="Sullivan W."/>
            <person name="Andreopoulos W.B."/>
            <person name="Clum A."/>
            <person name="Lindquist E."/>
            <person name="Daum C."/>
            <person name="Ramamoorthy G.K."/>
            <person name="Gryganskyi A."/>
            <person name="Culley D."/>
            <person name="Magnuson J.K."/>
            <person name="James T.Y."/>
            <person name="O'Malley M.A."/>
            <person name="Stajich J.E."/>
            <person name="Spatafora J.W."/>
            <person name="Visel A."/>
            <person name="Grigoriev I.V."/>
        </authorList>
    </citation>
    <scope>NUCLEOTIDE SEQUENCE [LARGE SCALE GENOMIC DNA]</scope>
    <source>
        <strain evidence="5 6">ATCC 12442</strain>
    </source>
</reference>
<organism evidence="5 6">
    <name type="scientific">Linderina pennispora</name>
    <dbReference type="NCBI Taxonomy" id="61395"/>
    <lineage>
        <taxon>Eukaryota</taxon>
        <taxon>Fungi</taxon>
        <taxon>Fungi incertae sedis</taxon>
        <taxon>Zoopagomycota</taxon>
        <taxon>Kickxellomycotina</taxon>
        <taxon>Kickxellomycetes</taxon>
        <taxon>Kickxellales</taxon>
        <taxon>Kickxellaceae</taxon>
        <taxon>Linderina</taxon>
    </lineage>
</organism>
<name>A0A1Y1WJN1_9FUNG</name>
<dbReference type="InterPro" id="IPR019407">
    <property type="entry name" value="CTU2"/>
</dbReference>
<dbReference type="HAMAP" id="MF_03054">
    <property type="entry name" value="CTU2"/>
    <property type="match status" value="1"/>
</dbReference>
<dbReference type="OrthoDB" id="25129at2759"/>
<keyword evidence="1 3" id="KW-0963">Cytoplasm</keyword>
<comment type="pathway">
    <text evidence="3">tRNA modification; 5-methoxycarbonylmethyl-2-thiouridine-tRNA biosynthesis.</text>
</comment>
<dbReference type="PANTHER" id="PTHR20882:SF14">
    <property type="entry name" value="CYTOPLASMIC TRNA 2-THIOLATION PROTEIN 2"/>
    <property type="match status" value="1"/>
</dbReference>
<dbReference type="EMBL" id="MCFD01000001">
    <property type="protein sequence ID" value="ORX73538.1"/>
    <property type="molecule type" value="Genomic_DNA"/>
</dbReference>
<dbReference type="PANTHER" id="PTHR20882">
    <property type="entry name" value="CYTOPLASMIC TRNA 2-THIOLATION PROTEIN 2"/>
    <property type="match status" value="1"/>
</dbReference>
<dbReference type="GO" id="GO:0016783">
    <property type="term" value="F:sulfurtransferase activity"/>
    <property type="evidence" value="ECO:0007669"/>
    <property type="project" value="TreeGrafter"/>
</dbReference>
<comment type="similarity">
    <text evidence="3">Belongs to the CTU2/NCS2 family.</text>
</comment>
<comment type="caution">
    <text evidence="5">The sequence shown here is derived from an EMBL/GenBank/DDBJ whole genome shotgun (WGS) entry which is preliminary data.</text>
</comment>
<dbReference type="Proteomes" id="UP000193922">
    <property type="component" value="Unassembled WGS sequence"/>
</dbReference>
<dbReference type="UniPathway" id="UPA00988"/>
<evidence type="ECO:0000313" key="6">
    <source>
        <dbReference type="Proteomes" id="UP000193922"/>
    </source>
</evidence>
<dbReference type="AlphaFoldDB" id="A0A1Y1WJN1"/>
<evidence type="ECO:0000256" key="1">
    <source>
        <dbReference type="ARBA" id="ARBA00022490"/>
    </source>
</evidence>
<dbReference type="GO" id="GO:0002143">
    <property type="term" value="P:tRNA wobble position uridine thiolation"/>
    <property type="evidence" value="ECO:0007669"/>
    <property type="project" value="TreeGrafter"/>
</dbReference>